<evidence type="ECO:0000256" key="2">
    <source>
        <dbReference type="ARBA" id="ARBA00022475"/>
    </source>
</evidence>
<dbReference type="RefSeq" id="WP_202246416.1">
    <property type="nucleotide sequence ID" value="NZ_JAESIY010000014.1"/>
</dbReference>
<feature type="transmembrane region" description="Helical" evidence="6">
    <location>
        <begin position="290"/>
        <end position="318"/>
    </location>
</feature>
<keyword evidence="5 6" id="KW-0472">Membrane</keyword>
<dbReference type="PANTHER" id="PTHR22913">
    <property type="entry name" value="HYALURONAN SYNTHASE"/>
    <property type="match status" value="1"/>
</dbReference>
<comment type="subcellular location">
    <subcellularLocation>
        <location evidence="1">Cell membrane</location>
    </subcellularLocation>
</comment>
<sequence>MTVLLTALTCICASLLLFSSIVTILSLIANPKKPTSATEERDMALIITAYKSVDLVPQLLSSIYRSNYSNYHVYVVADDCQDCRDIEENPKLTVLKPATALSSKLKSIKYAVTNYVRNHDTSIVLDSDNLVHRDFLAEMNDYRECFKAVQGRRVAKNLDTFVASLDEMGEIYHNYVDKYAPYKLGSSSNLSGSGMAFSTSLLESFLFSEEVEQLMEGVIYGEDKLFANFIVEKGHQIAYHYDALVYDEKLEKKDQIKRQRIRWFKSYFINLQTAASLAGVGLLKGRVGSVFFGVVSAFPPLFLLVLGTGLLTLIAVFFNPWLSLILVGAAASFVFNFLFVLWLTNAPKPVWNALVKIPLFMFEQLKAMLVLHRHKGDFLVTQHSKSVNVEEVN</sequence>
<comment type="caution">
    <text evidence="7">The sequence shown here is derived from an EMBL/GenBank/DDBJ whole genome shotgun (WGS) entry which is preliminary data.</text>
</comment>
<dbReference type="AlphaFoldDB" id="A0A937FD83"/>
<dbReference type="EMBL" id="JAESIY010000014">
    <property type="protein sequence ID" value="MBL3658624.1"/>
    <property type="molecule type" value="Genomic_DNA"/>
</dbReference>
<evidence type="ECO:0000256" key="5">
    <source>
        <dbReference type="ARBA" id="ARBA00023136"/>
    </source>
</evidence>
<accession>A0A937FD83</accession>
<dbReference type="GO" id="GO:0085029">
    <property type="term" value="P:extracellular matrix assembly"/>
    <property type="evidence" value="ECO:0007669"/>
    <property type="project" value="TreeGrafter"/>
</dbReference>
<protein>
    <submittedName>
        <fullName evidence="7">Glycosyltransferase</fullName>
    </submittedName>
</protein>
<dbReference type="InterPro" id="IPR029044">
    <property type="entry name" value="Nucleotide-diphossugar_trans"/>
</dbReference>
<keyword evidence="4" id="KW-0808">Transferase</keyword>
<evidence type="ECO:0000256" key="4">
    <source>
        <dbReference type="ARBA" id="ARBA00022679"/>
    </source>
</evidence>
<dbReference type="GO" id="GO:0050501">
    <property type="term" value="F:hyaluronan synthase activity"/>
    <property type="evidence" value="ECO:0007669"/>
    <property type="project" value="TreeGrafter"/>
</dbReference>
<organism evidence="7 8">
    <name type="scientific">Fulvivirga sediminis</name>
    <dbReference type="NCBI Taxonomy" id="2803949"/>
    <lineage>
        <taxon>Bacteria</taxon>
        <taxon>Pseudomonadati</taxon>
        <taxon>Bacteroidota</taxon>
        <taxon>Cytophagia</taxon>
        <taxon>Cytophagales</taxon>
        <taxon>Fulvivirgaceae</taxon>
        <taxon>Fulvivirga</taxon>
    </lineage>
</organism>
<dbReference type="Gene3D" id="3.90.550.10">
    <property type="entry name" value="Spore Coat Polysaccharide Biosynthesis Protein SpsA, Chain A"/>
    <property type="match status" value="1"/>
</dbReference>
<evidence type="ECO:0000256" key="6">
    <source>
        <dbReference type="SAM" id="Phobius"/>
    </source>
</evidence>
<name>A0A937FD83_9BACT</name>
<keyword evidence="2" id="KW-1003">Cell membrane</keyword>
<evidence type="ECO:0000256" key="3">
    <source>
        <dbReference type="ARBA" id="ARBA00022676"/>
    </source>
</evidence>
<evidence type="ECO:0000313" key="8">
    <source>
        <dbReference type="Proteomes" id="UP000659388"/>
    </source>
</evidence>
<evidence type="ECO:0000256" key="1">
    <source>
        <dbReference type="ARBA" id="ARBA00004236"/>
    </source>
</evidence>
<keyword evidence="6" id="KW-0812">Transmembrane</keyword>
<gene>
    <name evidence="7" type="ORF">JL102_20910</name>
</gene>
<dbReference type="GO" id="GO:0030213">
    <property type="term" value="P:hyaluronan biosynthetic process"/>
    <property type="evidence" value="ECO:0007669"/>
    <property type="project" value="TreeGrafter"/>
</dbReference>
<dbReference type="Pfam" id="PF13641">
    <property type="entry name" value="Glyco_tranf_2_3"/>
    <property type="match status" value="1"/>
</dbReference>
<dbReference type="PANTHER" id="PTHR22913:SF12">
    <property type="entry name" value="MANNURONAN SYNTHASE"/>
    <property type="match status" value="1"/>
</dbReference>
<reference evidence="7" key="1">
    <citation type="submission" date="2021-01" db="EMBL/GenBank/DDBJ databases">
        <title>Fulvivirga kasyanovii gen. nov., sp nov., a novel member of the phylum Bacteroidetes isolated from seawater in a mussel farm.</title>
        <authorList>
            <person name="Zhao L.-H."/>
            <person name="Wang Z.-J."/>
        </authorList>
    </citation>
    <scope>NUCLEOTIDE SEQUENCE</scope>
    <source>
        <strain evidence="7">2943</strain>
    </source>
</reference>
<feature type="transmembrane region" description="Helical" evidence="6">
    <location>
        <begin position="263"/>
        <end position="283"/>
    </location>
</feature>
<evidence type="ECO:0000313" key="7">
    <source>
        <dbReference type="EMBL" id="MBL3658624.1"/>
    </source>
</evidence>
<dbReference type="GO" id="GO:0005886">
    <property type="term" value="C:plasma membrane"/>
    <property type="evidence" value="ECO:0007669"/>
    <property type="project" value="UniProtKB-SubCell"/>
</dbReference>
<proteinExistence type="predicted"/>
<dbReference type="Proteomes" id="UP000659388">
    <property type="component" value="Unassembled WGS sequence"/>
</dbReference>
<keyword evidence="8" id="KW-1185">Reference proteome</keyword>
<keyword evidence="3" id="KW-0328">Glycosyltransferase</keyword>
<dbReference type="SUPFAM" id="SSF53448">
    <property type="entry name" value="Nucleotide-diphospho-sugar transferases"/>
    <property type="match status" value="1"/>
</dbReference>
<feature type="transmembrane region" description="Helical" evidence="6">
    <location>
        <begin position="324"/>
        <end position="343"/>
    </location>
</feature>
<keyword evidence="6" id="KW-1133">Transmembrane helix</keyword>